<dbReference type="Gene3D" id="1.20.120.1630">
    <property type="match status" value="1"/>
</dbReference>
<evidence type="ECO:0000256" key="1">
    <source>
        <dbReference type="ARBA" id="ARBA00004141"/>
    </source>
</evidence>
<dbReference type="EMBL" id="CP159290">
    <property type="protein sequence ID" value="XCH31758.1"/>
    <property type="molecule type" value="Genomic_DNA"/>
</dbReference>
<feature type="transmembrane region" description="Helical" evidence="5">
    <location>
        <begin position="133"/>
        <end position="157"/>
    </location>
</feature>
<dbReference type="RefSeq" id="WP_353709256.1">
    <property type="nucleotide sequence ID" value="NZ_CP159290.1"/>
</dbReference>
<organism evidence="6">
    <name type="scientific">Cellulosimicrobium sp. ES-005</name>
    <dbReference type="NCBI Taxonomy" id="3163031"/>
    <lineage>
        <taxon>Bacteria</taxon>
        <taxon>Bacillati</taxon>
        <taxon>Actinomycetota</taxon>
        <taxon>Actinomycetes</taxon>
        <taxon>Micrococcales</taxon>
        <taxon>Promicromonosporaceae</taxon>
        <taxon>Cellulosimicrobium</taxon>
    </lineage>
</organism>
<protein>
    <submittedName>
        <fullName evidence="6">Isoprenylcysteine carboxyl methyltransferase family protein</fullName>
    </submittedName>
</protein>
<evidence type="ECO:0000256" key="5">
    <source>
        <dbReference type="SAM" id="Phobius"/>
    </source>
</evidence>
<dbReference type="GO" id="GO:0032259">
    <property type="term" value="P:methylation"/>
    <property type="evidence" value="ECO:0007669"/>
    <property type="project" value="UniProtKB-KW"/>
</dbReference>
<dbReference type="Pfam" id="PF04140">
    <property type="entry name" value="ICMT"/>
    <property type="match status" value="1"/>
</dbReference>
<dbReference type="AlphaFoldDB" id="A0AAU8G6T7"/>
<keyword evidence="3 5" id="KW-1133">Transmembrane helix</keyword>
<gene>
    <name evidence="6" type="ORF">ABRQ22_08790</name>
</gene>
<comment type="subcellular location">
    <subcellularLocation>
        <location evidence="1">Membrane</location>
        <topology evidence="1">Multi-pass membrane protein</topology>
    </subcellularLocation>
</comment>
<name>A0AAU8G6T7_9MICO</name>
<evidence type="ECO:0000313" key="6">
    <source>
        <dbReference type="EMBL" id="XCH31758.1"/>
    </source>
</evidence>
<evidence type="ECO:0000256" key="3">
    <source>
        <dbReference type="ARBA" id="ARBA00022989"/>
    </source>
</evidence>
<sequence length="186" mass="20218">MSLAWYVVLVGATAVERLAELVVSARNARWSFARGGVESGRGHFPAMVALHIGLLVACVAEAWLADRPFLPWLGWPMLALVLASQGLRWWCIATLGPRWNTRVIVVPGLPLVARGPYRWLRHPNYVAVVVEGFALPLVHSCWVTALAFTVLNAVLLARFRIPAEERALALATAAGASADGPPRPRS</sequence>
<accession>A0AAU8G6T7</accession>
<evidence type="ECO:0000256" key="4">
    <source>
        <dbReference type="ARBA" id="ARBA00023136"/>
    </source>
</evidence>
<dbReference type="GO" id="GO:0016020">
    <property type="term" value="C:membrane"/>
    <property type="evidence" value="ECO:0007669"/>
    <property type="project" value="UniProtKB-SubCell"/>
</dbReference>
<keyword evidence="6" id="KW-0489">Methyltransferase</keyword>
<feature type="transmembrane region" description="Helical" evidence="5">
    <location>
        <begin position="72"/>
        <end position="90"/>
    </location>
</feature>
<proteinExistence type="predicted"/>
<feature type="transmembrane region" description="Helical" evidence="5">
    <location>
        <begin position="43"/>
        <end position="65"/>
    </location>
</feature>
<dbReference type="InterPro" id="IPR007269">
    <property type="entry name" value="ICMT_MeTrfase"/>
</dbReference>
<keyword evidence="2 5" id="KW-0812">Transmembrane</keyword>
<dbReference type="GO" id="GO:0004671">
    <property type="term" value="F:protein C-terminal S-isoprenylcysteine carboxyl O-methyltransferase activity"/>
    <property type="evidence" value="ECO:0007669"/>
    <property type="project" value="InterPro"/>
</dbReference>
<keyword evidence="6" id="KW-0808">Transferase</keyword>
<reference evidence="6" key="1">
    <citation type="submission" date="2024-06" db="EMBL/GenBank/DDBJ databases">
        <title>Complete genome sequence of the cellulolytic actinobacterium, Cellulosimicrobium ES-005.</title>
        <authorList>
            <person name="Matthews C.T."/>
            <person name="Underwood K.D."/>
            <person name="Ghanchi K.M."/>
            <person name="Fields S.D."/>
            <person name="Gardner S.G."/>
        </authorList>
    </citation>
    <scope>NUCLEOTIDE SEQUENCE</scope>
    <source>
        <strain evidence="6">ES-005</strain>
    </source>
</reference>
<evidence type="ECO:0000256" key="2">
    <source>
        <dbReference type="ARBA" id="ARBA00022692"/>
    </source>
</evidence>
<keyword evidence="4 5" id="KW-0472">Membrane</keyword>